<dbReference type="OrthoDB" id="2962718at2759"/>
<protein>
    <submittedName>
        <fullName evidence="1">Uncharacterized protein</fullName>
    </submittedName>
</protein>
<reference evidence="1" key="1">
    <citation type="submission" date="2020-11" db="EMBL/GenBank/DDBJ databases">
        <authorList>
            <consortium name="DOE Joint Genome Institute"/>
            <person name="Ahrendt S."/>
            <person name="Riley R."/>
            <person name="Andreopoulos W."/>
            <person name="LaButti K."/>
            <person name="Pangilinan J."/>
            <person name="Ruiz-duenas F.J."/>
            <person name="Barrasa J.M."/>
            <person name="Sanchez-Garcia M."/>
            <person name="Camarero S."/>
            <person name="Miyauchi S."/>
            <person name="Serrano A."/>
            <person name="Linde D."/>
            <person name="Babiker R."/>
            <person name="Drula E."/>
            <person name="Ayuso-Fernandez I."/>
            <person name="Pacheco R."/>
            <person name="Padilla G."/>
            <person name="Ferreira P."/>
            <person name="Barriuso J."/>
            <person name="Kellner H."/>
            <person name="Castanera R."/>
            <person name="Alfaro M."/>
            <person name="Ramirez L."/>
            <person name="Pisabarro A.G."/>
            <person name="Kuo A."/>
            <person name="Tritt A."/>
            <person name="Lipzen A."/>
            <person name="He G."/>
            <person name="Yan M."/>
            <person name="Ng V."/>
            <person name="Cullen D."/>
            <person name="Martin F."/>
            <person name="Rosso M.-N."/>
            <person name="Henrissat B."/>
            <person name="Hibbett D."/>
            <person name="Martinez A.T."/>
            <person name="Grigoriev I.V."/>
        </authorList>
    </citation>
    <scope>NUCLEOTIDE SEQUENCE</scope>
    <source>
        <strain evidence="1">AH 44721</strain>
    </source>
</reference>
<dbReference type="AlphaFoldDB" id="A0A9P5TTF3"/>
<proteinExistence type="predicted"/>
<sequence>TWVEFKKELQESYIKALDDELGSITELKKICRKHSPIASDELKDLQAFKREFVAEARSLFKEPAVLSNHEAIDLFL</sequence>
<dbReference type="Proteomes" id="UP000724874">
    <property type="component" value="Unassembled WGS sequence"/>
</dbReference>
<feature type="non-terminal residue" evidence="1">
    <location>
        <position position="1"/>
    </location>
</feature>
<gene>
    <name evidence="1" type="ORF">CPB84DRAFT_1624593</name>
</gene>
<comment type="caution">
    <text evidence="1">The sequence shown here is derived from an EMBL/GenBank/DDBJ whole genome shotgun (WGS) entry which is preliminary data.</text>
</comment>
<accession>A0A9P5TTF3</accession>
<name>A0A9P5TTF3_GYMJU</name>
<dbReference type="EMBL" id="JADNYJ010000009">
    <property type="protein sequence ID" value="KAF8909431.1"/>
    <property type="molecule type" value="Genomic_DNA"/>
</dbReference>
<feature type="non-terminal residue" evidence="1">
    <location>
        <position position="76"/>
    </location>
</feature>
<keyword evidence="2" id="KW-1185">Reference proteome</keyword>
<evidence type="ECO:0000313" key="2">
    <source>
        <dbReference type="Proteomes" id="UP000724874"/>
    </source>
</evidence>
<organism evidence="1 2">
    <name type="scientific">Gymnopilus junonius</name>
    <name type="common">Spectacular rustgill mushroom</name>
    <name type="synonym">Gymnopilus spectabilis subsp. junonius</name>
    <dbReference type="NCBI Taxonomy" id="109634"/>
    <lineage>
        <taxon>Eukaryota</taxon>
        <taxon>Fungi</taxon>
        <taxon>Dikarya</taxon>
        <taxon>Basidiomycota</taxon>
        <taxon>Agaricomycotina</taxon>
        <taxon>Agaricomycetes</taxon>
        <taxon>Agaricomycetidae</taxon>
        <taxon>Agaricales</taxon>
        <taxon>Agaricineae</taxon>
        <taxon>Hymenogastraceae</taxon>
        <taxon>Gymnopilus</taxon>
    </lineage>
</organism>
<evidence type="ECO:0000313" key="1">
    <source>
        <dbReference type="EMBL" id="KAF8909431.1"/>
    </source>
</evidence>